<keyword evidence="2" id="KW-1185">Reference proteome</keyword>
<dbReference type="Pfam" id="PF06041">
    <property type="entry name" value="DUF924"/>
    <property type="match status" value="1"/>
</dbReference>
<evidence type="ECO:0000313" key="1">
    <source>
        <dbReference type="EMBL" id="KAF2653888.1"/>
    </source>
</evidence>
<sequence>MSSDVKRVMTFWFNRPPLEWIIAPAGLDDQMKSEFGHLVEKARQNELDDWALEPEGSLALVVILDQFSRNLFRGSPEAFSTDTKASSTTAKAIAKDFDKQVTVIQASAFYLSLMQQESLLSLVAARSLFEGLKHRCVSDEEHKWVDLCITACKRHMDQLEQFGRYPSRNALLGRENAAAEEEYLKEHIPKRVEEVQKSLN</sequence>
<reference evidence="1" key="1">
    <citation type="journal article" date="2020" name="Stud. Mycol.">
        <title>101 Dothideomycetes genomes: a test case for predicting lifestyles and emergence of pathogens.</title>
        <authorList>
            <person name="Haridas S."/>
            <person name="Albert R."/>
            <person name="Binder M."/>
            <person name="Bloem J."/>
            <person name="Labutti K."/>
            <person name="Salamov A."/>
            <person name="Andreopoulos B."/>
            <person name="Baker S."/>
            <person name="Barry K."/>
            <person name="Bills G."/>
            <person name="Bluhm B."/>
            <person name="Cannon C."/>
            <person name="Castanera R."/>
            <person name="Culley D."/>
            <person name="Daum C."/>
            <person name="Ezra D."/>
            <person name="Gonzalez J."/>
            <person name="Henrissat B."/>
            <person name="Kuo A."/>
            <person name="Liang C."/>
            <person name="Lipzen A."/>
            <person name="Lutzoni F."/>
            <person name="Magnuson J."/>
            <person name="Mondo S."/>
            <person name="Nolan M."/>
            <person name="Ohm R."/>
            <person name="Pangilinan J."/>
            <person name="Park H.-J."/>
            <person name="Ramirez L."/>
            <person name="Alfaro M."/>
            <person name="Sun H."/>
            <person name="Tritt A."/>
            <person name="Yoshinaga Y."/>
            <person name="Zwiers L.-H."/>
            <person name="Turgeon B."/>
            <person name="Goodwin S."/>
            <person name="Spatafora J."/>
            <person name="Crous P."/>
            <person name="Grigoriev I."/>
        </authorList>
    </citation>
    <scope>NUCLEOTIDE SEQUENCE</scope>
    <source>
        <strain evidence="1">CBS 122681</strain>
    </source>
</reference>
<proteinExistence type="predicted"/>
<organism evidence="1 2">
    <name type="scientific">Lophiostoma macrostomum CBS 122681</name>
    <dbReference type="NCBI Taxonomy" id="1314788"/>
    <lineage>
        <taxon>Eukaryota</taxon>
        <taxon>Fungi</taxon>
        <taxon>Dikarya</taxon>
        <taxon>Ascomycota</taxon>
        <taxon>Pezizomycotina</taxon>
        <taxon>Dothideomycetes</taxon>
        <taxon>Pleosporomycetidae</taxon>
        <taxon>Pleosporales</taxon>
        <taxon>Lophiostomataceae</taxon>
        <taxon>Lophiostoma</taxon>
    </lineage>
</organism>
<gene>
    <name evidence="1" type="ORF">K491DRAFT_694305</name>
</gene>
<dbReference type="Proteomes" id="UP000799324">
    <property type="component" value="Unassembled WGS sequence"/>
</dbReference>
<dbReference type="Gene3D" id="1.20.58.320">
    <property type="entry name" value="TPR-like"/>
    <property type="match status" value="1"/>
</dbReference>
<dbReference type="AlphaFoldDB" id="A0A6A6T4Z6"/>
<dbReference type="InterPro" id="IPR010323">
    <property type="entry name" value="DUF924"/>
</dbReference>
<dbReference type="SUPFAM" id="SSF48452">
    <property type="entry name" value="TPR-like"/>
    <property type="match status" value="1"/>
</dbReference>
<dbReference type="InterPro" id="IPR011990">
    <property type="entry name" value="TPR-like_helical_dom_sf"/>
</dbReference>
<evidence type="ECO:0000313" key="2">
    <source>
        <dbReference type="Proteomes" id="UP000799324"/>
    </source>
</evidence>
<dbReference type="Gene3D" id="1.25.40.10">
    <property type="entry name" value="Tetratricopeptide repeat domain"/>
    <property type="match status" value="1"/>
</dbReference>
<name>A0A6A6T4Z6_9PLEO</name>
<dbReference type="EMBL" id="MU004373">
    <property type="protein sequence ID" value="KAF2653888.1"/>
    <property type="molecule type" value="Genomic_DNA"/>
</dbReference>
<accession>A0A6A6T4Z6</accession>
<dbReference type="OrthoDB" id="414698at2759"/>
<protein>
    <submittedName>
        <fullName evidence="1">DUF924-domain-containing protein</fullName>
    </submittedName>
</protein>